<feature type="compositionally biased region" description="Basic and acidic residues" evidence="1">
    <location>
        <begin position="102"/>
        <end position="128"/>
    </location>
</feature>
<evidence type="ECO:0000256" key="2">
    <source>
        <dbReference type="SAM" id="Phobius"/>
    </source>
</evidence>
<feature type="transmembrane region" description="Helical" evidence="2">
    <location>
        <begin position="59"/>
        <end position="80"/>
    </location>
</feature>
<dbReference type="VEuPathDB" id="ToxoDB:ETH_00009920"/>
<evidence type="ECO:0000313" key="4">
    <source>
        <dbReference type="Proteomes" id="UP000030747"/>
    </source>
</evidence>
<keyword evidence="2" id="KW-1133">Transmembrane helix</keyword>
<sequence>MIPWTNPFREEDLQTFESLAENGGPQPGDEVSEYEAVEVVSVQQQALEAPAKSKSKTGVGLMLLLLMVSGVVSGTVLFTAKTGKNALEGELEPFHPPLEPHCVPEGKSAEEKQVKKQEASYEKEKPGEVAEVPESAQPPPVQHAAAKQPSMEENLEKAQEILLVAETVAEQLDSVEAQELLDSVQEQVREANSLGVEPRFANVVGDHLQASLKHLRRLHSLAVQRGKLLMDEEAEADDFPELWEPQAGIDLSPFEREKHDPTSPVHHMVIAFESIEKMSCGLLECFGNVSQALLNSRPFGDERDITLVTQTAEDLQYLSHNIKSQSALIYLATSIKHCISEYLKVKDSKKLEDLLLASEIEMMQLRVPVKLALIASKLKWHVPPEEANRIKSAKEKIAELDSAITVLREYAHEETNSWIDTSQIVSKAQDHAETVEALIGALKEQTKDILDGQESFSKGPVAKEAERIQLACILESEKVQNLLENARWKVERCFDGSHNLLVSRTHELNMEVYEQLISKIQQVKSEVEIEMTHFQISFRNSQYEDDPKAALDNLRFHAETLIKLATAKGKARLFLLQSTILGLFEEEIGLLQASSDYARLCEFRSLTATEQMTISGKEYDKAYKAVAEATTLVEVSKGLVNLCSAVTSMHRVIAEHRMGQELEALKRSP</sequence>
<protein>
    <submittedName>
        <fullName evidence="3">Uncharacterized protein</fullName>
    </submittedName>
</protein>
<dbReference type="OrthoDB" id="10339849at2759"/>
<dbReference type="AlphaFoldDB" id="U6L1X0"/>
<dbReference type="EMBL" id="HG675668">
    <property type="protein sequence ID" value="CDJ41765.1"/>
    <property type="molecule type" value="Genomic_DNA"/>
</dbReference>
<accession>U6L1X0</accession>
<reference evidence="3" key="2">
    <citation type="submission" date="2013-10" db="EMBL/GenBank/DDBJ databases">
        <authorList>
            <person name="Aslett M."/>
        </authorList>
    </citation>
    <scope>NUCLEOTIDE SEQUENCE [LARGE SCALE GENOMIC DNA]</scope>
    <source>
        <strain evidence="3">Houghton</strain>
    </source>
</reference>
<proteinExistence type="predicted"/>
<organism evidence="3 4">
    <name type="scientific">Eimeria tenella</name>
    <name type="common">Coccidian parasite</name>
    <dbReference type="NCBI Taxonomy" id="5802"/>
    <lineage>
        <taxon>Eukaryota</taxon>
        <taxon>Sar</taxon>
        <taxon>Alveolata</taxon>
        <taxon>Apicomplexa</taxon>
        <taxon>Conoidasida</taxon>
        <taxon>Coccidia</taxon>
        <taxon>Eucoccidiorida</taxon>
        <taxon>Eimeriorina</taxon>
        <taxon>Eimeriidae</taxon>
        <taxon>Eimeria</taxon>
    </lineage>
</organism>
<name>U6L1X0_EIMTE</name>
<gene>
    <name evidence="3" type="ORF">ETH_00009920</name>
</gene>
<dbReference type="Proteomes" id="UP000030747">
    <property type="component" value="Unassembled WGS sequence"/>
</dbReference>
<evidence type="ECO:0000313" key="3">
    <source>
        <dbReference type="EMBL" id="CDJ41765.1"/>
    </source>
</evidence>
<keyword evidence="4" id="KW-1185">Reference proteome</keyword>
<keyword evidence="2" id="KW-0812">Transmembrane</keyword>
<feature type="region of interest" description="Disordered" evidence="1">
    <location>
        <begin position="92"/>
        <end position="146"/>
    </location>
</feature>
<reference evidence="3" key="1">
    <citation type="submission" date="2013-10" db="EMBL/GenBank/DDBJ databases">
        <title>Genomic analysis of the causative agents of coccidiosis in chickens.</title>
        <authorList>
            <person name="Reid A.J."/>
            <person name="Blake D."/>
            <person name="Billington K."/>
            <person name="Browne H."/>
            <person name="Dunn M."/>
            <person name="Hung S."/>
            <person name="Kawahara F."/>
            <person name="Miranda-Saavedra D."/>
            <person name="Mourier T."/>
            <person name="Nagra H."/>
            <person name="Otto T.D."/>
            <person name="Rawlings N."/>
            <person name="Sanchez A."/>
            <person name="Sanders M."/>
            <person name="Subramaniam C."/>
            <person name="Tay Y."/>
            <person name="Dear P."/>
            <person name="Doerig C."/>
            <person name="Gruber A."/>
            <person name="Parkinson J."/>
            <person name="Shirley M."/>
            <person name="Wan K.L."/>
            <person name="Berriman M."/>
            <person name="Tomley F."/>
            <person name="Pain A."/>
        </authorList>
    </citation>
    <scope>NUCLEOTIDE SEQUENCE [LARGE SCALE GENOMIC DNA]</scope>
    <source>
        <strain evidence="3">Houghton</strain>
    </source>
</reference>
<evidence type="ECO:0000256" key="1">
    <source>
        <dbReference type="SAM" id="MobiDB-lite"/>
    </source>
</evidence>
<keyword evidence="2" id="KW-0472">Membrane</keyword>
<dbReference type="VEuPathDB" id="ToxoDB:ETH2_1598700"/>
<dbReference type="GeneID" id="25251180"/>
<dbReference type="RefSeq" id="XP_013232515.1">
    <property type="nucleotide sequence ID" value="XM_013377061.1"/>
</dbReference>